<evidence type="ECO:0000313" key="1">
    <source>
        <dbReference type="EMBL" id="ASG65245.1"/>
    </source>
</evidence>
<organism evidence="1 2">
    <name type="scientific">Idiomarina piscisalsi</name>
    <dbReference type="NCBI Taxonomy" id="1096243"/>
    <lineage>
        <taxon>Bacteria</taxon>
        <taxon>Pseudomonadati</taxon>
        <taxon>Pseudomonadota</taxon>
        <taxon>Gammaproteobacteria</taxon>
        <taxon>Alteromonadales</taxon>
        <taxon>Idiomarinaceae</taxon>
        <taxon>Idiomarina</taxon>
    </lineage>
</organism>
<keyword evidence="2" id="KW-1185">Reference proteome</keyword>
<dbReference type="RefSeq" id="WP_088767676.1">
    <property type="nucleotide sequence ID" value="NZ_CP022133.1"/>
</dbReference>
<dbReference type="InterPro" id="IPR046342">
    <property type="entry name" value="CBS_dom_sf"/>
</dbReference>
<dbReference type="Proteomes" id="UP000197717">
    <property type="component" value="Chromosome"/>
</dbReference>
<dbReference type="Gene3D" id="3.10.580.10">
    <property type="entry name" value="CBS-domain"/>
    <property type="match status" value="1"/>
</dbReference>
<accession>A0ABM6LRX1</accession>
<sequence length="195" mass="21722">MNEFKEIQWSSDEDKAMLHSRSQDNETASWTDNALRVMDDFDVSSPVQLSESTTLMDAEKSMRKQSQRYACIHNRNSQIIGLLALRELHGRKATQTTTSTQTFWEELTAKDLMTPLSALPQVSLKDVQKSRIGDAAATLKSSGRDFIVVISDGEVYGIISSLKIAELTGESVNVFHLPSTFAEIISAVTHKELID</sequence>
<name>A0ABM6LRX1_9GAMM</name>
<protein>
    <recommendedName>
        <fullName evidence="3">CBS domain-containing protein</fullName>
    </recommendedName>
</protein>
<evidence type="ECO:0008006" key="3">
    <source>
        <dbReference type="Google" id="ProtNLM"/>
    </source>
</evidence>
<reference evidence="1 2" key="1">
    <citation type="submission" date="2017-06" db="EMBL/GenBank/DDBJ databases">
        <title>Complete genome sequence of Idiomarina piscisalsi strain 10PY1A isolated from soil of Soudi Arabia.</title>
        <authorList>
            <person name="Kim M.-C."/>
            <person name="Jung B.K."/>
            <person name="Budiyanto F."/>
            <person name="Nzila A."/>
            <person name="Shin J.-H."/>
        </authorList>
    </citation>
    <scope>NUCLEOTIDE SEQUENCE [LARGE SCALE GENOMIC DNA]</scope>
    <source>
        <strain evidence="1 2">10PY1A</strain>
    </source>
</reference>
<gene>
    <name evidence="1" type="ORF">CEW91_03355</name>
</gene>
<dbReference type="EMBL" id="CP022133">
    <property type="protein sequence ID" value="ASG65245.1"/>
    <property type="molecule type" value="Genomic_DNA"/>
</dbReference>
<proteinExistence type="predicted"/>
<evidence type="ECO:0000313" key="2">
    <source>
        <dbReference type="Proteomes" id="UP000197717"/>
    </source>
</evidence>
<dbReference type="SUPFAM" id="SSF54631">
    <property type="entry name" value="CBS-domain pair"/>
    <property type="match status" value="1"/>
</dbReference>